<dbReference type="GO" id="GO:0006396">
    <property type="term" value="P:RNA processing"/>
    <property type="evidence" value="ECO:0007669"/>
    <property type="project" value="InterPro"/>
</dbReference>
<dbReference type="AlphaFoldDB" id="A0A0D3JBL9"/>
<dbReference type="GO" id="GO:0000176">
    <property type="term" value="C:nuclear exosome (RNase complex)"/>
    <property type="evidence" value="ECO:0007669"/>
    <property type="project" value="TreeGrafter"/>
</dbReference>
<keyword evidence="2" id="KW-0963">Cytoplasm</keyword>
<dbReference type="InterPro" id="IPR039771">
    <property type="entry name" value="Csl4"/>
</dbReference>
<reference evidence="5" key="2">
    <citation type="submission" date="2024-10" db="UniProtKB">
        <authorList>
            <consortium name="EnsemblProtists"/>
        </authorList>
    </citation>
    <scope>IDENTIFICATION</scope>
</reference>
<proteinExistence type="predicted"/>
<reference evidence="6" key="1">
    <citation type="journal article" date="2013" name="Nature">
        <title>Pan genome of the phytoplankton Emiliania underpins its global distribution.</title>
        <authorList>
            <person name="Read B.A."/>
            <person name="Kegel J."/>
            <person name="Klute M.J."/>
            <person name="Kuo A."/>
            <person name="Lefebvre S.C."/>
            <person name="Maumus F."/>
            <person name="Mayer C."/>
            <person name="Miller J."/>
            <person name="Monier A."/>
            <person name="Salamov A."/>
            <person name="Young J."/>
            <person name="Aguilar M."/>
            <person name="Claverie J.M."/>
            <person name="Frickenhaus S."/>
            <person name="Gonzalez K."/>
            <person name="Herman E.K."/>
            <person name="Lin Y.C."/>
            <person name="Napier J."/>
            <person name="Ogata H."/>
            <person name="Sarno A.F."/>
            <person name="Shmutz J."/>
            <person name="Schroeder D."/>
            <person name="de Vargas C."/>
            <person name="Verret F."/>
            <person name="von Dassow P."/>
            <person name="Valentin K."/>
            <person name="Van de Peer Y."/>
            <person name="Wheeler G."/>
            <person name="Dacks J.B."/>
            <person name="Delwiche C.F."/>
            <person name="Dyhrman S.T."/>
            <person name="Glockner G."/>
            <person name="John U."/>
            <person name="Richards T."/>
            <person name="Worden A.Z."/>
            <person name="Zhang X."/>
            <person name="Grigoriev I.V."/>
            <person name="Allen A.E."/>
            <person name="Bidle K."/>
            <person name="Borodovsky M."/>
            <person name="Bowler C."/>
            <person name="Brownlee C."/>
            <person name="Cock J.M."/>
            <person name="Elias M."/>
            <person name="Gladyshev V.N."/>
            <person name="Groth M."/>
            <person name="Guda C."/>
            <person name="Hadaegh A."/>
            <person name="Iglesias-Rodriguez M.D."/>
            <person name="Jenkins J."/>
            <person name="Jones B.M."/>
            <person name="Lawson T."/>
            <person name="Leese F."/>
            <person name="Lindquist E."/>
            <person name="Lobanov A."/>
            <person name="Lomsadze A."/>
            <person name="Malik S.B."/>
            <person name="Marsh M.E."/>
            <person name="Mackinder L."/>
            <person name="Mock T."/>
            <person name="Mueller-Roeber B."/>
            <person name="Pagarete A."/>
            <person name="Parker M."/>
            <person name="Probert I."/>
            <person name="Quesneville H."/>
            <person name="Raines C."/>
            <person name="Rensing S.A."/>
            <person name="Riano-Pachon D.M."/>
            <person name="Richier S."/>
            <person name="Rokitta S."/>
            <person name="Shiraiwa Y."/>
            <person name="Soanes D.M."/>
            <person name="van der Giezen M."/>
            <person name="Wahlund T.M."/>
            <person name="Williams B."/>
            <person name="Wilson W."/>
            <person name="Wolfe G."/>
            <person name="Wurch L.L."/>
        </authorList>
    </citation>
    <scope>NUCLEOTIDE SEQUENCE</scope>
</reference>
<protein>
    <recommendedName>
        <fullName evidence="4">Exosome complex component CSL4 C-terminal domain-containing protein</fullName>
    </recommendedName>
</protein>
<evidence type="ECO:0000256" key="3">
    <source>
        <dbReference type="ARBA" id="ARBA00022835"/>
    </source>
</evidence>
<dbReference type="EnsemblProtists" id="EOD20904">
    <property type="protein sequence ID" value="EOD20904"/>
    <property type="gene ID" value="EMIHUDRAFT_65272"/>
</dbReference>
<dbReference type="SUPFAM" id="SSF50249">
    <property type="entry name" value="Nucleic acid-binding proteins"/>
    <property type="match status" value="1"/>
</dbReference>
<dbReference type="FunFam" id="2.40.50.140:FF:000198">
    <property type="entry name" value="Exosome complex component CSL4"/>
    <property type="match status" value="1"/>
</dbReference>
<evidence type="ECO:0000313" key="5">
    <source>
        <dbReference type="EnsemblProtists" id="EOD20904"/>
    </source>
</evidence>
<dbReference type="PANTHER" id="PTHR12686:SF8">
    <property type="entry name" value="EXOSOME COMPLEX COMPONENT CSL4"/>
    <property type="match status" value="1"/>
</dbReference>
<dbReference type="PANTHER" id="PTHR12686">
    <property type="entry name" value="3'-5' EXORIBONUCLEASE CSL4-RELATED"/>
    <property type="match status" value="1"/>
</dbReference>
<keyword evidence="3" id="KW-0271">Exosome</keyword>
<dbReference type="GO" id="GO:0005730">
    <property type="term" value="C:nucleolus"/>
    <property type="evidence" value="ECO:0007669"/>
    <property type="project" value="UniProtKB-SubCell"/>
</dbReference>
<sequence length="207" mass="21930">MSTAPPAGSRLDGTLAWPGLRLADAPDAVCGEGVHRWDTGLHASIAGTVSLDRSCEPPRLSVSALTAPSEPAAAPPTVGDIVTCRVIRINPRLASLEILCVAGVPLREPCGGLLRREDVREFERDAVLMRDSCRPGDIVQARVLSLGDSRAYYVTTASEELGVVFARSAEDGSTLLPLAWDEMLCPATHAREARKVARPARPASTAV</sequence>
<dbReference type="GO" id="GO:0005737">
    <property type="term" value="C:cytoplasm"/>
    <property type="evidence" value="ECO:0007669"/>
    <property type="project" value="TreeGrafter"/>
</dbReference>
<evidence type="ECO:0000259" key="4">
    <source>
        <dbReference type="Pfam" id="PF10447"/>
    </source>
</evidence>
<comment type="subcellular location">
    <subcellularLocation>
        <location evidence="1">Nucleus</location>
        <location evidence="1">Nucleolus</location>
    </subcellularLocation>
</comment>
<dbReference type="InterPro" id="IPR012340">
    <property type="entry name" value="NA-bd_OB-fold"/>
</dbReference>
<accession>A0A0D3JBL9</accession>
<dbReference type="RefSeq" id="XP_005773333.1">
    <property type="nucleotide sequence ID" value="XM_005773276.1"/>
</dbReference>
<evidence type="ECO:0000256" key="2">
    <source>
        <dbReference type="ARBA" id="ARBA00022490"/>
    </source>
</evidence>
<dbReference type="KEGG" id="ehx:EMIHUDRAFT_65272"/>
<dbReference type="OMA" id="PLAWDEM"/>
<dbReference type="HOGENOM" id="CLU_067135_3_0_1"/>
<feature type="domain" description="Exosome complex component CSL4 C-terminal" evidence="4">
    <location>
        <begin position="111"/>
        <end position="146"/>
    </location>
</feature>
<organism evidence="5 6">
    <name type="scientific">Emiliania huxleyi (strain CCMP1516)</name>
    <dbReference type="NCBI Taxonomy" id="280463"/>
    <lineage>
        <taxon>Eukaryota</taxon>
        <taxon>Haptista</taxon>
        <taxon>Haptophyta</taxon>
        <taxon>Prymnesiophyceae</taxon>
        <taxon>Isochrysidales</taxon>
        <taxon>Noelaerhabdaceae</taxon>
        <taxon>Emiliania</taxon>
    </lineage>
</organism>
<keyword evidence="6" id="KW-1185">Reference proteome</keyword>
<name>A0A0D3JBL9_EMIH1</name>
<dbReference type="GO" id="GO:0003723">
    <property type="term" value="F:RNA binding"/>
    <property type="evidence" value="ECO:0007669"/>
    <property type="project" value="InterPro"/>
</dbReference>
<dbReference type="eggNOG" id="KOG3409">
    <property type="taxonomic scope" value="Eukaryota"/>
</dbReference>
<dbReference type="EnsemblProtists" id="EOD25346">
    <property type="protein sequence ID" value="EOD25346"/>
    <property type="gene ID" value="EMIHUDRAFT_73908"/>
</dbReference>
<evidence type="ECO:0000256" key="1">
    <source>
        <dbReference type="ARBA" id="ARBA00004604"/>
    </source>
</evidence>
<dbReference type="PaxDb" id="2903-EOD20904"/>
<dbReference type="Proteomes" id="UP000013827">
    <property type="component" value="Unassembled WGS sequence"/>
</dbReference>
<dbReference type="Pfam" id="PF10447">
    <property type="entry name" value="EXOSC1"/>
    <property type="match status" value="1"/>
</dbReference>
<dbReference type="STRING" id="2903.R1EQT0"/>
<dbReference type="GeneID" id="17270892"/>
<evidence type="ECO:0000313" key="6">
    <source>
        <dbReference type="Proteomes" id="UP000013827"/>
    </source>
</evidence>
<dbReference type="InterPro" id="IPR019495">
    <property type="entry name" value="EXOSC1_C"/>
</dbReference>
<dbReference type="RefSeq" id="XP_005777775.1">
    <property type="nucleotide sequence ID" value="XM_005777718.1"/>
</dbReference>
<dbReference type="KEGG" id="ehx:EMIHUDRAFT_73908"/>
<dbReference type="Gene3D" id="2.40.50.140">
    <property type="entry name" value="Nucleic acid-binding proteins"/>
    <property type="match status" value="1"/>
</dbReference>
<dbReference type="GeneID" id="17266450"/>